<dbReference type="KEGG" id="cbr:CBG_03701"/>
<dbReference type="WormBase" id="CBG03701a">
    <property type="protein sequence ID" value="CBP38786"/>
    <property type="gene ID" value="WBGene00026505"/>
</dbReference>
<dbReference type="STRING" id="6238.A8WWH9"/>
<dbReference type="GO" id="GO:0003676">
    <property type="term" value="F:nucleic acid binding"/>
    <property type="evidence" value="ECO:0007669"/>
    <property type="project" value="InterPro"/>
</dbReference>
<dbReference type="HOGENOM" id="CLU_1062585_0_0_1"/>
<reference evidence="1 2" key="1">
    <citation type="journal article" date="2003" name="PLoS Biol.">
        <title>The genome sequence of Caenorhabditis briggsae: a platform for comparative genomics.</title>
        <authorList>
            <person name="Stein L.D."/>
            <person name="Bao Z."/>
            <person name="Blasiar D."/>
            <person name="Blumenthal T."/>
            <person name="Brent M.R."/>
            <person name="Chen N."/>
            <person name="Chinwalla A."/>
            <person name="Clarke L."/>
            <person name="Clee C."/>
            <person name="Coghlan A."/>
            <person name="Coulson A."/>
            <person name="D'Eustachio P."/>
            <person name="Fitch D.H."/>
            <person name="Fulton L.A."/>
            <person name="Fulton R.E."/>
            <person name="Griffiths-Jones S."/>
            <person name="Harris T.W."/>
            <person name="Hillier L.W."/>
            <person name="Kamath R."/>
            <person name="Kuwabara P.E."/>
            <person name="Mardis E.R."/>
            <person name="Marra M.A."/>
            <person name="Miner T.L."/>
            <person name="Minx P."/>
            <person name="Mullikin J.C."/>
            <person name="Plumb R.W."/>
            <person name="Rogers J."/>
            <person name="Schein J.E."/>
            <person name="Sohrmann M."/>
            <person name="Spieth J."/>
            <person name="Stajich J.E."/>
            <person name="Wei C."/>
            <person name="Willey D."/>
            <person name="Wilson R.K."/>
            <person name="Durbin R."/>
            <person name="Waterston R.H."/>
        </authorList>
    </citation>
    <scope>NUCLEOTIDE SEQUENCE [LARGE SCALE GENOMIC DNA]</scope>
    <source>
        <strain evidence="1 2">AF16</strain>
    </source>
</reference>
<keyword evidence="2" id="KW-1185">Reference proteome</keyword>
<dbReference type="Proteomes" id="UP000008549">
    <property type="component" value="Unassembled WGS sequence"/>
</dbReference>
<dbReference type="FunCoup" id="A8WWH9">
    <property type="interactions" value="136"/>
</dbReference>
<organism evidence="1 2">
    <name type="scientific">Caenorhabditis briggsae</name>
    <dbReference type="NCBI Taxonomy" id="6238"/>
    <lineage>
        <taxon>Eukaryota</taxon>
        <taxon>Metazoa</taxon>
        <taxon>Ecdysozoa</taxon>
        <taxon>Nematoda</taxon>
        <taxon>Chromadorea</taxon>
        <taxon>Rhabditida</taxon>
        <taxon>Rhabditina</taxon>
        <taxon>Rhabditomorpha</taxon>
        <taxon>Rhabditoidea</taxon>
        <taxon>Rhabditidae</taxon>
        <taxon>Peloderinae</taxon>
        <taxon>Caenorhabditis</taxon>
    </lineage>
</organism>
<dbReference type="AlphaFoldDB" id="A8WWH9"/>
<name>A8WWH9_CAEBR</name>
<reference evidence="1 2" key="2">
    <citation type="journal article" date="2011" name="PLoS Genet.">
        <title>Caenorhabditis briggsae recombinant inbred line genotypes reveal inter-strain incompatibility and the evolution of recombination.</title>
        <authorList>
            <person name="Ross J.A."/>
            <person name="Koboldt D.C."/>
            <person name="Staisch J.E."/>
            <person name="Chamberlin H.M."/>
            <person name="Gupta B.P."/>
            <person name="Miller R.D."/>
            <person name="Baird S.E."/>
            <person name="Haag E.S."/>
        </authorList>
    </citation>
    <scope>NUCLEOTIDE SEQUENCE [LARGE SCALE GENOMIC DNA]</scope>
    <source>
        <strain evidence="1 2">AF16</strain>
    </source>
</reference>
<evidence type="ECO:0000313" key="1">
    <source>
        <dbReference type="EMBL" id="CAP24551.1"/>
    </source>
</evidence>
<accession>A8WWH9</accession>
<dbReference type="GeneID" id="8581159"/>
<evidence type="ECO:0000313" key="3">
    <source>
        <dbReference type="WormBase" id="CBG03701a"/>
    </source>
</evidence>
<dbReference type="Gene3D" id="3.30.420.10">
    <property type="entry name" value="Ribonuclease H-like superfamily/Ribonuclease H"/>
    <property type="match status" value="1"/>
</dbReference>
<evidence type="ECO:0000313" key="2">
    <source>
        <dbReference type="Proteomes" id="UP000008549"/>
    </source>
</evidence>
<sequence>MSLFCFFVCVHYNENIHAVVGVVEFLRRRSVRVPMLALVERRRRRHFPEPRNGAHQYMQNLRGAHTNTLFIAYTVNHGTVDPNTPGVYNNPSTAVFTFNGTTRPEHFIDYFHFQKASIQHIDPQVIQRVTQWILEDFRSEREILPDYIIVLRDQVHDYLQPTVEREEFEAFKEAISKYAEEIRGDHNWVPRLAFGLAPWRPENSEPLVYLFQNDDHIFETNEEFQHLIVSMFITIRIQNFRFPVLEPFWAAEHTANLWTKLFPSYATFTAAQNRPLPRVGNTEQYDFDAISLQFHLDPN</sequence>
<dbReference type="EMBL" id="HE600990">
    <property type="protein sequence ID" value="CAP24551.1"/>
    <property type="molecule type" value="Genomic_DNA"/>
</dbReference>
<dbReference type="OMA" id="FITIRIQ"/>
<dbReference type="CTD" id="8581159"/>
<dbReference type="eggNOG" id="KOG1041">
    <property type="taxonomic scope" value="Eukaryota"/>
</dbReference>
<proteinExistence type="predicted"/>
<dbReference type="InParanoid" id="A8WWH9"/>
<dbReference type="RefSeq" id="XP_002639164.1">
    <property type="nucleotide sequence ID" value="XM_002639118.1"/>
</dbReference>
<protein>
    <submittedName>
        <fullName evidence="1">Protein CBG03701</fullName>
    </submittedName>
</protein>
<gene>
    <name evidence="1 3" type="ORF">CBG03701</name>
    <name evidence="1" type="ORF">CBG_03701</name>
</gene>
<dbReference type="InterPro" id="IPR036397">
    <property type="entry name" value="RNaseH_sf"/>
</dbReference>